<sequence>MLQARHRLESEKLNRKLKAILTNQVKVNRDIRATLKKRHANDGMAFISANMQQDKIPGLSTPFQHSDELKTIEMFKTLYGVS</sequence>
<name>A0A3F2RGU4_9STRA</name>
<proteinExistence type="predicted"/>
<evidence type="ECO:0000313" key="2">
    <source>
        <dbReference type="Proteomes" id="UP000277300"/>
    </source>
</evidence>
<accession>A0A3F2RGU4</accession>
<organism evidence="1 2">
    <name type="scientific">Phytophthora kernoviae</name>
    <dbReference type="NCBI Taxonomy" id="325452"/>
    <lineage>
        <taxon>Eukaryota</taxon>
        <taxon>Sar</taxon>
        <taxon>Stramenopiles</taxon>
        <taxon>Oomycota</taxon>
        <taxon>Peronosporomycetes</taxon>
        <taxon>Peronosporales</taxon>
        <taxon>Peronosporaceae</taxon>
        <taxon>Phytophthora</taxon>
    </lineage>
</organism>
<evidence type="ECO:0000313" key="1">
    <source>
        <dbReference type="EMBL" id="RLN56503.1"/>
    </source>
</evidence>
<gene>
    <name evidence="1" type="ORF">BBP00_00007960</name>
</gene>
<reference evidence="1 2" key="1">
    <citation type="submission" date="2018-07" db="EMBL/GenBank/DDBJ databases">
        <title>Genome sequencing of oomycete isolates from Chile give support for New Zealand origin for Phytophthora kernoviae and make available the first Nothophytophthora sp. genome.</title>
        <authorList>
            <person name="Studholme D.J."/>
            <person name="Sanfuentes E."/>
            <person name="Panda P."/>
            <person name="Hill R."/>
            <person name="Sambles C."/>
            <person name="Grant M."/>
            <person name="Williams N.M."/>
            <person name="Mcdougal R.L."/>
        </authorList>
    </citation>
    <scope>NUCLEOTIDE SEQUENCE [LARGE SCALE GENOMIC DNA]</scope>
    <source>
        <strain evidence="1">Chile6</strain>
    </source>
</reference>
<protein>
    <submittedName>
        <fullName evidence="1">Uncharacterized protein</fullName>
    </submittedName>
</protein>
<dbReference type="AlphaFoldDB" id="A0A3F2RGU4"/>
<comment type="caution">
    <text evidence="1">The sequence shown here is derived from an EMBL/GenBank/DDBJ whole genome shotgun (WGS) entry which is preliminary data.</text>
</comment>
<dbReference type="EMBL" id="MBDO02000362">
    <property type="protein sequence ID" value="RLN56503.1"/>
    <property type="molecule type" value="Genomic_DNA"/>
</dbReference>
<dbReference type="Proteomes" id="UP000277300">
    <property type="component" value="Unassembled WGS sequence"/>
</dbReference>